<gene>
    <name evidence="1" type="ORF">ACFSUS_22570</name>
</gene>
<evidence type="ECO:0000313" key="2">
    <source>
        <dbReference type="Proteomes" id="UP001597469"/>
    </source>
</evidence>
<proteinExistence type="predicted"/>
<comment type="caution">
    <text evidence="1">The sequence shown here is derived from an EMBL/GenBank/DDBJ whole genome shotgun (WGS) entry which is preliminary data.</text>
</comment>
<organism evidence="1 2">
    <name type="scientific">Spirosoma soli</name>
    <dbReference type="NCBI Taxonomy" id="1770529"/>
    <lineage>
        <taxon>Bacteria</taxon>
        <taxon>Pseudomonadati</taxon>
        <taxon>Bacteroidota</taxon>
        <taxon>Cytophagia</taxon>
        <taxon>Cytophagales</taxon>
        <taxon>Cytophagaceae</taxon>
        <taxon>Spirosoma</taxon>
    </lineage>
</organism>
<sequence>MKFAFQASLNFVFLQIFEPIVAVDGPVPGIDPQWFRTAFKAIALTAIQNAVQNVSVGRTAGK</sequence>
<reference evidence="2" key="1">
    <citation type="journal article" date="2019" name="Int. J. Syst. Evol. Microbiol.">
        <title>The Global Catalogue of Microorganisms (GCM) 10K type strain sequencing project: providing services to taxonomists for standard genome sequencing and annotation.</title>
        <authorList>
            <consortium name="The Broad Institute Genomics Platform"/>
            <consortium name="The Broad Institute Genome Sequencing Center for Infectious Disease"/>
            <person name="Wu L."/>
            <person name="Ma J."/>
        </authorList>
    </citation>
    <scope>NUCLEOTIDE SEQUENCE [LARGE SCALE GENOMIC DNA]</scope>
    <source>
        <strain evidence="2">KCTC 42805</strain>
    </source>
</reference>
<accession>A0ABW5MD14</accession>
<dbReference type="EMBL" id="JBHULN010000018">
    <property type="protein sequence ID" value="MFD2573442.1"/>
    <property type="molecule type" value="Genomic_DNA"/>
</dbReference>
<protein>
    <submittedName>
        <fullName evidence="1">Uncharacterized protein</fullName>
    </submittedName>
</protein>
<evidence type="ECO:0000313" key="1">
    <source>
        <dbReference type="EMBL" id="MFD2573442.1"/>
    </source>
</evidence>
<dbReference type="RefSeq" id="WP_381526122.1">
    <property type="nucleotide sequence ID" value="NZ_JBHULN010000018.1"/>
</dbReference>
<keyword evidence="2" id="KW-1185">Reference proteome</keyword>
<name>A0ABW5MD14_9BACT</name>
<dbReference type="Proteomes" id="UP001597469">
    <property type="component" value="Unassembled WGS sequence"/>
</dbReference>